<accession>A0A1H0W005</accession>
<dbReference type="Gene3D" id="3.40.190.170">
    <property type="entry name" value="Bacterial extracellular solute-binding protein, family 7"/>
    <property type="match status" value="1"/>
</dbReference>
<evidence type="ECO:0000256" key="1">
    <source>
        <dbReference type="ARBA" id="ARBA00022729"/>
    </source>
</evidence>
<organism evidence="2 3">
    <name type="scientific">Desulforhopalus singaporensis</name>
    <dbReference type="NCBI Taxonomy" id="91360"/>
    <lineage>
        <taxon>Bacteria</taxon>
        <taxon>Pseudomonadati</taxon>
        <taxon>Thermodesulfobacteriota</taxon>
        <taxon>Desulfobulbia</taxon>
        <taxon>Desulfobulbales</taxon>
        <taxon>Desulfocapsaceae</taxon>
        <taxon>Desulforhopalus</taxon>
    </lineage>
</organism>
<dbReference type="EMBL" id="FNJI01000081">
    <property type="protein sequence ID" value="SDP84002.1"/>
    <property type="molecule type" value="Genomic_DNA"/>
</dbReference>
<name>A0A1H0W005_9BACT</name>
<dbReference type="AlphaFoldDB" id="A0A1H0W005"/>
<dbReference type="InterPro" id="IPR038404">
    <property type="entry name" value="TRAP_DctP_sf"/>
</dbReference>
<dbReference type="STRING" id="91360.SAMN05660330_04342"/>
<gene>
    <name evidence="2" type="ORF">SAMN05660330_04342</name>
</gene>
<dbReference type="OrthoDB" id="9783941at2"/>
<dbReference type="NCBIfam" id="NF037995">
    <property type="entry name" value="TRAP_S1"/>
    <property type="match status" value="1"/>
</dbReference>
<dbReference type="InterPro" id="IPR018389">
    <property type="entry name" value="DctP_fam"/>
</dbReference>
<keyword evidence="3" id="KW-1185">Reference proteome</keyword>
<reference evidence="2 3" key="1">
    <citation type="submission" date="2016-10" db="EMBL/GenBank/DDBJ databases">
        <authorList>
            <person name="de Groot N.N."/>
        </authorList>
    </citation>
    <scope>NUCLEOTIDE SEQUENCE [LARGE SCALE GENOMIC DNA]</scope>
    <source>
        <strain evidence="2 3">DSM 12130</strain>
    </source>
</reference>
<evidence type="ECO:0000313" key="2">
    <source>
        <dbReference type="EMBL" id="SDP84002.1"/>
    </source>
</evidence>
<dbReference type="PANTHER" id="PTHR33376">
    <property type="match status" value="1"/>
</dbReference>
<dbReference type="SUPFAM" id="SSF53850">
    <property type="entry name" value="Periplasmic binding protein-like II"/>
    <property type="match status" value="1"/>
</dbReference>
<dbReference type="Pfam" id="PF03480">
    <property type="entry name" value="DctP"/>
    <property type="match status" value="1"/>
</dbReference>
<keyword evidence="1" id="KW-0732">Signal</keyword>
<evidence type="ECO:0000313" key="3">
    <source>
        <dbReference type="Proteomes" id="UP000199073"/>
    </source>
</evidence>
<dbReference type="PANTHER" id="PTHR33376:SF5">
    <property type="entry name" value="EXTRACYTOPLASMIC SOLUTE RECEPTOR PROTEIN"/>
    <property type="match status" value="1"/>
</dbReference>
<dbReference type="GO" id="GO:0055085">
    <property type="term" value="P:transmembrane transport"/>
    <property type="evidence" value="ECO:0007669"/>
    <property type="project" value="InterPro"/>
</dbReference>
<protein>
    <submittedName>
        <fullName evidence="2">TRAP-type C4-dicarboxylate transport system, substrate-binding protein</fullName>
    </submittedName>
</protein>
<sequence length="335" mass="37142">MLRITTALIAFFVLLASFSVGMCSGNDKVYQLKMQSFYPQSMAGAQKGFAETVEKMSGGRIKITFFTSGELISSPEILKATKTGMIDIGMGSGSYFSELTIGNIETGLPMAWQNAYEARVLWEELGFKELLAKEYEKHGVHYLAPNYATPYKILTKTPVNSLEELKKLKIRAIGGSAKMLSNLGVATVSLPLEDIYLALTTGQIDGVLFGGANEYKMMKFYEAAKFYIANPILDPIVDSYFMNKKVWDSLPEDLQAIITVAATEAGLKHYDPVWKAEYTLPDTLFEDVTKFSEADASKLTDGAISVWEEEANRSLENAEAVEMIKELNRMVGRLN</sequence>
<proteinExistence type="predicted"/>
<dbReference type="Proteomes" id="UP000199073">
    <property type="component" value="Unassembled WGS sequence"/>
</dbReference>
<dbReference type="RefSeq" id="WP_092226291.1">
    <property type="nucleotide sequence ID" value="NZ_FNJI01000081.1"/>
</dbReference>